<dbReference type="AlphaFoldDB" id="A0AAD9P5U0"/>
<proteinExistence type="predicted"/>
<evidence type="ECO:0008006" key="3">
    <source>
        <dbReference type="Google" id="ProtNLM"/>
    </source>
</evidence>
<dbReference type="Proteomes" id="UP001209878">
    <property type="component" value="Unassembled WGS sequence"/>
</dbReference>
<comment type="caution">
    <text evidence="1">The sequence shown here is derived from an EMBL/GenBank/DDBJ whole genome shotgun (WGS) entry which is preliminary data.</text>
</comment>
<dbReference type="EMBL" id="JAODUO010000126">
    <property type="protein sequence ID" value="KAK2188693.1"/>
    <property type="molecule type" value="Genomic_DNA"/>
</dbReference>
<evidence type="ECO:0000313" key="2">
    <source>
        <dbReference type="Proteomes" id="UP001209878"/>
    </source>
</evidence>
<organism evidence="1 2">
    <name type="scientific">Ridgeia piscesae</name>
    <name type="common">Tubeworm</name>
    <dbReference type="NCBI Taxonomy" id="27915"/>
    <lineage>
        <taxon>Eukaryota</taxon>
        <taxon>Metazoa</taxon>
        <taxon>Spiralia</taxon>
        <taxon>Lophotrochozoa</taxon>
        <taxon>Annelida</taxon>
        <taxon>Polychaeta</taxon>
        <taxon>Sedentaria</taxon>
        <taxon>Canalipalpata</taxon>
        <taxon>Sabellida</taxon>
        <taxon>Siboglinidae</taxon>
        <taxon>Ridgeia</taxon>
    </lineage>
</organism>
<gene>
    <name evidence="1" type="ORF">NP493_126g11057</name>
</gene>
<protein>
    <recommendedName>
        <fullName evidence="3">Reverse transcriptase domain-containing protein</fullName>
    </recommendedName>
</protein>
<keyword evidence="2" id="KW-1185">Reference proteome</keyword>
<accession>A0AAD9P5U0</accession>
<evidence type="ECO:0000313" key="1">
    <source>
        <dbReference type="EMBL" id="KAK2188693.1"/>
    </source>
</evidence>
<reference evidence="1" key="1">
    <citation type="journal article" date="2023" name="Mol. Biol. Evol.">
        <title>Third-Generation Sequencing Reveals the Adaptive Role of the Epigenome in Three Deep-Sea Polychaetes.</title>
        <authorList>
            <person name="Perez M."/>
            <person name="Aroh O."/>
            <person name="Sun Y."/>
            <person name="Lan Y."/>
            <person name="Juniper S.K."/>
            <person name="Young C.R."/>
            <person name="Angers B."/>
            <person name="Qian P.Y."/>
        </authorList>
    </citation>
    <scope>NUCLEOTIDE SEQUENCE</scope>
    <source>
        <strain evidence="1">R07B-5</strain>
    </source>
</reference>
<name>A0AAD9P5U0_RIDPI</name>
<sequence>MAKSWPGYTPPSRKDIAGSLLDKVYELLRGDIKEAVSGNTATLVEEGWSNSDNEPVIASCLQHTNLITARKARLLEALDRRYIVILVLLDMSAAFHTANHEIRLSHLEHRYGMAGSALAWKRSYLIIPNRSVAVCVSTGWCFCNIIYV</sequence>